<keyword evidence="6 18" id="KW-0418">Kinase</keyword>
<dbReference type="InterPro" id="IPR003594">
    <property type="entry name" value="HATPase_dom"/>
</dbReference>
<keyword evidence="19" id="KW-1185">Reference proteome</keyword>
<dbReference type="InterPro" id="IPR036097">
    <property type="entry name" value="HisK_dim/P_sf"/>
</dbReference>
<name>V6F1H2_MAGGM</name>
<dbReference type="NCBIfam" id="TIGR00229">
    <property type="entry name" value="sensory_box"/>
    <property type="match status" value="1"/>
</dbReference>
<dbReference type="InterPro" id="IPR005467">
    <property type="entry name" value="His_kinase_dom"/>
</dbReference>
<dbReference type="Pfam" id="PF00072">
    <property type="entry name" value="Response_reg"/>
    <property type="match status" value="1"/>
</dbReference>
<feature type="modified residue" description="Phosphohistidine" evidence="11">
    <location>
        <position position="1063"/>
    </location>
</feature>
<dbReference type="EC" id="2.7.13.3" evidence="2"/>
<dbReference type="HOGENOM" id="CLU_000445_114_21_5"/>
<dbReference type="SUPFAM" id="SSF55874">
    <property type="entry name" value="ATPase domain of HSP90 chaperone/DNA topoisomerase II/histidine kinase"/>
    <property type="match status" value="1"/>
</dbReference>
<dbReference type="Gene3D" id="1.20.120.160">
    <property type="entry name" value="HPT domain"/>
    <property type="match status" value="1"/>
</dbReference>
<dbReference type="PROSITE" id="PS50894">
    <property type="entry name" value="HPT"/>
    <property type="match status" value="1"/>
</dbReference>
<evidence type="ECO:0000259" key="13">
    <source>
        <dbReference type="PROSITE" id="PS50109"/>
    </source>
</evidence>
<dbReference type="eggNOG" id="COG3290">
    <property type="taxonomic scope" value="Bacteria"/>
</dbReference>
<evidence type="ECO:0000256" key="4">
    <source>
        <dbReference type="ARBA" id="ARBA00022679"/>
    </source>
</evidence>
<dbReference type="InterPro" id="IPR011006">
    <property type="entry name" value="CheY-like_superfamily"/>
</dbReference>
<dbReference type="InterPro" id="IPR035965">
    <property type="entry name" value="PAS-like_dom_sf"/>
</dbReference>
<evidence type="ECO:0000256" key="6">
    <source>
        <dbReference type="ARBA" id="ARBA00022777"/>
    </source>
</evidence>
<comment type="catalytic activity">
    <reaction evidence="1">
        <text>ATP + protein L-histidine = ADP + protein N-phospho-L-histidine.</text>
        <dbReference type="EC" id="2.7.13.3"/>
    </reaction>
</comment>
<feature type="modified residue" description="4-aspartylphosphate" evidence="12">
    <location>
        <position position="920"/>
    </location>
</feature>
<dbReference type="PANTHER" id="PTHR45339">
    <property type="entry name" value="HYBRID SIGNAL TRANSDUCTION HISTIDINE KINASE J"/>
    <property type="match status" value="1"/>
</dbReference>
<dbReference type="CDD" id="cd17546">
    <property type="entry name" value="REC_hyHK_CKI1_RcsC-like"/>
    <property type="match status" value="1"/>
</dbReference>
<dbReference type="GO" id="GO:0005524">
    <property type="term" value="F:ATP binding"/>
    <property type="evidence" value="ECO:0007669"/>
    <property type="project" value="UniProtKB-KW"/>
</dbReference>
<evidence type="ECO:0000256" key="2">
    <source>
        <dbReference type="ARBA" id="ARBA00012438"/>
    </source>
</evidence>
<keyword evidence="5" id="KW-0547">Nucleotide-binding</keyword>
<comment type="subunit">
    <text evidence="9">At low DSF concentrations, interacts with RpfF.</text>
</comment>
<dbReference type="PROSITE" id="PS50110">
    <property type="entry name" value="RESPONSE_REGULATORY"/>
    <property type="match status" value="2"/>
</dbReference>
<evidence type="ECO:0000259" key="16">
    <source>
        <dbReference type="PROSITE" id="PS50113"/>
    </source>
</evidence>
<dbReference type="EMBL" id="HG794546">
    <property type="protein sequence ID" value="CDK98151.1"/>
    <property type="molecule type" value="Genomic_DNA"/>
</dbReference>
<dbReference type="SUPFAM" id="SSF47226">
    <property type="entry name" value="Histidine-containing phosphotransfer domain, HPT domain"/>
    <property type="match status" value="1"/>
</dbReference>
<dbReference type="GO" id="GO:0000155">
    <property type="term" value="F:phosphorelay sensor kinase activity"/>
    <property type="evidence" value="ECO:0007669"/>
    <property type="project" value="InterPro"/>
</dbReference>
<evidence type="ECO:0000313" key="19">
    <source>
        <dbReference type="Proteomes" id="UP000018922"/>
    </source>
</evidence>
<dbReference type="SMART" id="SM00387">
    <property type="entry name" value="HATPase_c"/>
    <property type="match status" value="1"/>
</dbReference>
<dbReference type="PANTHER" id="PTHR45339:SF5">
    <property type="entry name" value="HISTIDINE KINASE"/>
    <property type="match status" value="1"/>
</dbReference>
<evidence type="ECO:0000256" key="1">
    <source>
        <dbReference type="ARBA" id="ARBA00000085"/>
    </source>
</evidence>
<dbReference type="PROSITE" id="PS50109">
    <property type="entry name" value="HIS_KIN"/>
    <property type="match status" value="1"/>
</dbReference>
<dbReference type="CDD" id="cd16922">
    <property type="entry name" value="HATPase_EvgS-ArcB-TorS-like"/>
    <property type="match status" value="1"/>
</dbReference>
<feature type="domain" description="Response regulatory" evidence="14">
    <location>
        <begin position="731"/>
        <end position="852"/>
    </location>
</feature>
<dbReference type="InterPro" id="IPR008207">
    <property type="entry name" value="Sig_transdc_His_kin_Hpt_dom"/>
</dbReference>
<dbReference type="SUPFAM" id="SSF52172">
    <property type="entry name" value="CheY-like"/>
    <property type="match status" value="2"/>
</dbReference>
<dbReference type="PROSITE" id="PS50112">
    <property type="entry name" value="PAS"/>
    <property type="match status" value="1"/>
</dbReference>
<evidence type="ECO:0000259" key="14">
    <source>
        <dbReference type="PROSITE" id="PS50110"/>
    </source>
</evidence>
<dbReference type="InterPro" id="IPR000700">
    <property type="entry name" value="PAS-assoc_C"/>
</dbReference>
<dbReference type="Pfam" id="PF14827">
    <property type="entry name" value="dCache_3"/>
    <property type="match status" value="1"/>
</dbReference>
<dbReference type="Proteomes" id="UP000018922">
    <property type="component" value="Chromosome I"/>
</dbReference>
<dbReference type="Gene3D" id="3.30.450.20">
    <property type="entry name" value="PAS domain"/>
    <property type="match status" value="1"/>
</dbReference>
<feature type="domain" description="HPt" evidence="17">
    <location>
        <begin position="1024"/>
        <end position="1121"/>
    </location>
</feature>
<evidence type="ECO:0000256" key="8">
    <source>
        <dbReference type="ARBA" id="ARBA00023012"/>
    </source>
</evidence>
<dbReference type="PRINTS" id="PR00344">
    <property type="entry name" value="BCTRLSENSOR"/>
</dbReference>
<evidence type="ECO:0000256" key="5">
    <source>
        <dbReference type="ARBA" id="ARBA00022741"/>
    </source>
</evidence>
<gene>
    <name evidence="18" type="ordered locus">MGMSRv2__0936</name>
</gene>
<evidence type="ECO:0000256" key="9">
    <source>
        <dbReference type="ARBA" id="ARBA00064003"/>
    </source>
</evidence>
<dbReference type="InterPro" id="IPR001789">
    <property type="entry name" value="Sig_transdc_resp-reg_receiver"/>
</dbReference>
<dbReference type="PROSITE" id="PS50113">
    <property type="entry name" value="PAC"/>
    <property type="match status" value="1"/>
</dbReference>
<feature type="domain" description="Histidine kinase" evidence="13">
    <location>
        <begin position="492"/>
        <end position="713"/>
    </location>
</feature>
<comment type="caution">
    <text evidence="12">Lacks conserved residue(s) required for the propagation of feature annotation.</text>
</comment>
<proteinExistence type="predicted"/>
<dbReference type="GO" id="GO:0005886">
    <property type="term" value="C:plasma membrane"/>
    <property type="evidence" value="ECO:0007669"/>
    <property type="project" value="UniProtKB-SubCell"/>
</dbReference>
<evidence type="ECO:0000256" key="7">
    <source>
        <dbReference type="ARBA" id="ARBA00022840"/>
    </source>
</evidence>
<organism evidence="18 19">
    <name type="scientific">Magnetospirillum gryphiswaldense (strain DSM 6361 / JCM 21280 / NBRC 15271 / MSR-1)</name>
    <dbReference type="NCBI Taxonomy" id="431944"/>
    <lineage>
        <taxon>Bacteria</taxon>
        <taxon>Pseudomonadati</taxon>
        <taxon>Pseudomonadota</taxon>
        <taxon>Alphaproteobacteria</taxon>
        <taxon>Rhodospirillales</taxon>
        <taxon>Rhodospirillaceae</taxon>
        <taxon>Magnetospirillum</taxon>
    </lineage>
</organism>
<sequence>MGRIVAVFVVLEALVVLFLNMVRLDKEQQHFDQYTAVLETAYRSSLQMYRLAMELSYFDLMAKPEVAELMERAITADDQEKAILRGRLYRTLYPFYRELQKRDLRQLHFHLPDGTSFLRFHQPDRFGDPLFDIRPSVRVANTELRSVQGFEAGRVGSGFRFVHPVLREGRHVGSVETSLTFKAIRNAMAELDATREYAFVVRREVVEGILFASQANLYKPSALSNDFLVEDSGVRLADSLPELSSSAQAVNVDLATKPEISRRMQRGDTFTIKATSGNSIYAVSLVAVNDVGGKAAGYVISYAPAPLAGLIMREFMVSLVVATVMLAAACVLFGRLKRSSTALEHERASLKAITDTMADGLFVMDNHGLIVLANPAACAMLGYQENEMLGHQAHALFHSHAVNDHLPISECPVFKAVSGGKPYAGEEYFSHKDGRVIAMDVASMPLVQDGQLTGSVNAFRDITPRKETEQALIAAKHAAERANMAKSDFLATMSHEIRTPMNGIIGMTSLLLDTHLSSEQNYYTNTIRVSAESLLTIINDILDFSKMEAGKLEFEETPFLLTPLVEGVVDILAPRAKAKGIGLTFAVPRDASRVFISDAGRLRQVLLNLAGNAVKFTEKGSVAITVTLEPKDETCVEACFAITDTGIGIADEAKDRLFSRFTQADSSTARKFGGTGLGLVICQRIVEALGGAIGFDSIPGQGSRFWFQFPLRLGDPHMSLDVQGTPLVGLSILVVAADEELRESLDAPLTDWGARVGQASDALSGLTAARDAMQDGNPFNVILIEAGMSGMSGRDLASILRADSALSGLRILMFSHNPQDFGADDRRRLALTAVLDQPVRQSQLLDNLMPLAPRQTQTQGADGSGGERALRILVAEDNAINQQVAVGLLTKLGHRADVAHDGAEALIQVQQGDYDLVLMDMQMPNMDGLTAARAIRALDGSISAITIIAMTANAMDEDRNACLAAGMNDYISKPIDRQRLAALLSRWQGRLENAAKVSDQGMPSPQSGIVVDAEIQADLVDALGEEYCRQLLVSFAASLPDKLGDVEAALQSGDSAWAASTAHSIKGSAANLGYVWLADAASTVERLCKDGDLDAARAAHTSLDAAAAATRTHINVNTDTLIPPGQ</sequence>
<dbReference type="Gene3D" id="3.40.50.2300">
    <property type="match status" value="2"/>
</dbReference>
<dbReference type="Pfam" id="PF13426">
    <property type="entry name" value="PAS_9"/>
    <property type="match status" value="1"/>
</dbReference>
<dbReference type="eggNOG" id="COG4251">
    <property type="taxonomic scope" value="Bacteria"/>
</dbReference>
<dbReference type="Pfam" id="PF02518">
    <property type="entry name" value="HATPase_c"/>
    <property type="match status" value="1"/>
</dbReference>
<dbReference type="InterPro" id="IPR000014">
    <property type="entry name" value="PAS"/>
</dbReference>
<dbReference type="CDD" id="cd00088">
    <property type="entry name" value="HPT"/>
    <property type="match status" value="1"/>
</dbReference>
<reference evidence="18 19" key="1">
    <citation type="journal article" date="2014" name="Genome Announc.">
        <title>Complete genome sequence of Magnetospirillum gryphiswaldense MSR-1.</title>
        <authorList>
            <person name="Wang X."/>
            <person name="Wang Q."/>
            <person name="Zhang W."/>
            <person name="Wang Y."/>
            <person name="Li L."/>
            <person name="Wen T."/>
            <person name="Zhang T."/>
            <person name="Zhang Y."/>
            <person name="Xu J."/>
            <person name="Hu J."/>
            <person name="Li S."/>
            <person name="Liu L."/>
            <person name="Liu J."/>
            <person name="Jiang W."/>
            <person name="Tian J."/>
            <person name="Li Y."/>
            <person name="Schuler D."/>
            <person name="Wang L."/>
            <person name="Li J."/>
        </authorList>
    </citation>
    <scope>NUCLEOTIDE SEQUENCE [LARGE SCALE GENOMIC DNA]</scope>
    <source>
        <strain evidence="19">DSM 6361 / JCM 21280 / NBRC 15271 / MSR-1</strain>
    </source>
</reference>
<dbReference type="SUPFAM" id="SSF47384">
    <property type="entry name" value="Homodimeric domain of signal transducing histidine kinase"/>
    <property type="match status" value="1"/>
</dbReference>
<dbReference type="InterPro" id="IPR036641">
    <property type="entry name" value="HPT_dom_sf"/>
</dbReference>
<dbReference type="SMART" id="SM00388">
    <property type="entry name" value="HisKA"/>
    <property type="match status" value="1"/>
</dbReference>
<accession>V6F1H2</accession>
<dbReference type="InterPro" id="IPR036890">
    <property type="entry name" value="HATPase_C_sf"/>
</dbReference>
<dbReference type="FunFam" id="3.30.565.10:FF:000010">
    <property type="entry name" value="Sensor histidine kinase RcsC"/>
    <property type="match status" value="1"/>
</dbReference>
<dbReference type="KEGG" id="mgy:MGMSRv2__0936"/>
<dbReference type="Gene3D" id="1.10.287.130">
    <property type="match status" value="1"/>
</dbReference>
<dbReference type="AlphaFoldDB" id="V6F1H2"/>
<dbReference type="STRING" id="1430440.MGMSRv2__0936"/>
<dbReference type="CDD" id="cd00082">
    <property type="entry name" value="HisKA"/>
    <property type="match status" value="1"/>
</dbReference>
<evidence type="ECO:0000256" key="11">
    <source>
        <dbReference type="PROSITE-ProRule" id="PRU00110"/>
    </source>
</evidence>
<dbReference type="SMART" id="SM00091">
    <property type="entry name" value="PAS"/>
    <property type="match status" value="1"/>
</dbReference>
<dbReference type="Pfam" id="PF00512">
    <property type="entry name" value="HisKA"/>
    <property type="match status" value="1"/>
</dbReference>
<dbReference type="Pfam" id="PF01627">
    <property type="entry name" value="Hpt"/>
    <property type="match status" value="1"/>
</dbReference>
<evidence type="ECO:0000313" key="18">
    <source>
        <dbReference type="EMBL" id="CDK98151.1"/>
    </source>
</evidence>
<dbReference type="Gene3D" id="3.30.565.10">
    <property type="entry name" value="Histidine kinase-like ATPase, C-terminal domain"/>
    <property type="match status" value="1"/>
</dbReference>
<evidence type="ECO:0000259" key="15">
    <source>
        <dbReference type="PROSITE" id="PS50112"/>
    </source>
</evidence>
<feature type="domain" description="PAS" evidence="15">
    <location>
        <begin position="346"/>
        <end position="398"/>
    </location>
</feature>
<feature type="domain" description="PAC" evidence="16">
    <location>
        <begin position="423"/>
        <end position="474"/>
    </location>
</feature>
<keyword evidence="7" id="KW-0067">ATP-binding</keyword>
<keyword evidence="4 18" id="KW-0808">Transferase</keyword>
<evidence type="ECO:0000256" key="12">
    <source>
        <dbReference type="PROSITE-ProRule" id="PRU00169"/>
    </source>
</evidence>
<dbReference type="CDD" id="cd00130">
    <property type="entry name" value="PAS"/>
    <property type="match status" value="1"/>
</dbReference>
<keyword evidence="8" id="KW-0902">Two-component regulatory system</keyword>
<dbReference type="InterPro" id="IPR003661">
    <property type="entry name" value="HisK_dim/P_dom"/>
</dbReference>
<dbReference type="SMART" id="SM00073">
    <property type="entry name" value="HPT"/>
    <property type="match status" value="1"/>
</dbReference>
<evidence type="ECO:0000256" key="10">
    <source>
        <dbReference type="ARBA" id="ARBA00068150"/>
    </source>
</evidence>
<dbReference type="InterPro" id="IPR004358">
    <property type="entry name" value="Sig_transdc_His_kin-like_C"/>
</dbReference>
<dbReference type="SMART" id="SM00448">
    <property type="entry name" value="REC"/>
    <property type="match status" value="2"/>
</dbReference>
<dbReference type="FunFam" id="1.10.287.130:FF:000002">
    <property type="entry name" value="Two-component osmosensing histidine kinase"/>
    <property type="match status" value="1"/>
</dbReference>
<dbReference type="InterPro" id="IPR029150">
    <property type="entry name" value="dCache_3"/>
</dbReference>
<protein>
    <recommendedName>
        <fullName evidence="10">Sensory/regulatory protein RpfC</fullName>
        <ecNumber evidence="2">2.7.13.3</ecNumber>
    </recommendedName>
</protein>
<dbReference type="SUPFAM" id="SSF55785">
    <property type="entry name" value="PYP-like sensor domain (PAS domain)"/>
    <property type="match status" value="1"/>
</dbReference>
<feature type="domain" description="Response regulatory" evidence="14">
    <location>
        <begin position="871"/>
        <end position="988"/>
    </location>
</feature>
<keyword evidence="3 12" id="KW-0597">Phosphoprotein</keyword>
<evidence type="ECO:0000259" key="17">
    <source>
        <dbReference type="PROSITE" id="PS50894"/>
    </source>
</evidence>
<evidence type="ECO:0000256" key="3">
    <source>
        <dbReference type="ARBA" id="ARBA00022553"/>
    </source>
</evidence>